<dbReference type="EMBL" id="CAJPDR010000184">
    <property type="protein sequence ID" value="CAF9924186.1"/>
    <property type="molecule type" value="Genomic_DNA"/>
</dbReference>
<feature type="compositionally biased region" description="Polar residues" evidence="1">
    <location>
        <begin position="111"/>
        <end position="126"/>
    </location>
</feature>
<dbReference type="AlphaFoldDB" id="A0A8H3FND0"/>
<dbReference type="Proteomes" id="UP000664203">
    <property type="component" value="Unassembled WGS sequence"/>
</dbReference>
<organism evidence="2 3">
    <name type="scientific">Alectoria fallacina</name>
    <dbReference type="NCBI Taxonomy" id="1903189"/>
    <lineage>
        <taxon>Eukaryota</taxon>
        <taxon>Fungi</taxon>
        <taxon>Dikarya</taxon>
        <taxon>Ascomycota</taxon>
        <taxon>Pezizomycotina</taxon>
        <taxon>Lecanoromycetes</taxon>
        <taxon>OSLEUM clade</taxon>
        <taxon>Lecanoromycetidae</taxon>
        <taxon>Lecanorales</taxon>
        <taxon>Lecanorineae</taxon>
        <taxon>Parmeliaceae</taxon>
        <taxon>Alectoria</taxon>
    </lineage>
</organism>
<comment type="caution">
    <text evidence="2">The sequence shown here is derived from an EMBL/GenBank/DDBJ whole genome shotgun (WGS) entry which is preliminary data.</text>
</comment>
<evidence type="ECO:0000313" key="2">
    <source>
        <dbReference type="EMBL" id="CAF9924186.1"/>
    </source>
</evidence>
<feature type="compositionally biased region" description="Basic and acidic residues" evidence="1">
    <location>
        <begin position="215"/>
        <end position="234"/>
    </location>
</feature>
<sequence length="294" mass="32051">MLGQEAAEQASYGQNPYAQQQYQPNSPPPAGYPIEGQQTPYYPPPPGQEYPGVTPAPVGQLHPDYNYPPQAGYTPPVPMAYSPPPGAAGYPQQPREPRRADENVSAEMFHNTANNDDVLSNPSNDALSLPNHDVPLYDSNGAPFYYEPNNFSGEGVNTPRPQSPSRPGLRRRASSQPPPTTKSVQFALDTPPSSGSSSPRQIRKRRQQASSSKHPPHDGYDSEDGSSSRKEKSRSGRRHRRSSSDDQPESSSPAESDSTVELPERFDGRGRPLPQQDDDPMAHIEELLGGRGSV</sequence>
<feature type="compositionally biased region" description="Pro residues" evidence="1">
    <location>
        <begin position="75"/>
        <end position="86"/>
    </location>
</feature>
<reference evidence="2" key="1">
    <citation type="submission" date="2021-03" db="EMBL/GenBank/DDBJ databases">
        <authorList>
            <person name="Tagirdzhanova G."/>
        </authorList>
    </citation>
    <scope>NUCLEOTIDE SEQUENCE</scope>
</reference>
<evidence type="ECO:0000313" key="3">
    <source>
        <dbReference type="Proteomes" id="UP000664203"/>
    </source>
</evidence>
<feature type="non-terminal residue" evidence="2">
    <location>
        <position position="294"/>
    </location>
</feature>
<evidence type="ECO:0000256" key="1">
    <source>
        <dbReference type="SAM" id="MobiDB-lite"/>
    </source>
</evidence>
<name>A0A8H3FND0_9LECA</name>
<dbReference type="OrthoDB" id="3561737at2759"/>
<keyword evidence="3" id="KW-1185">Reference proteome</keyword>
<gene>
    <name evidence="2" type="ORF">ALECFALPRED_002696</name>
</gene>
<feature type="compositionally biased region" description="Low complexity" evidence="1">
    <location>
        <begin position="14"/>
        <end position="24"/>
    </location>
</feature>
<feature type="compositionally biased region" description="Polar residues" evidence="1">
    <location>
        <begin position="191"/>
        <end position="200"/>
    </location>
</feature>
<protein>
    <submittedName>
        <fullName evidence="2">Uncharacterized protein</fullName>
    </submittedName>
</protein>
<proteinExistence type="predicted"/>
<feature type="region of interest" description="Disordered" evidence="1">
    <location>
        <begin position="1"/>
        <end position="294"/>
    </location>
</feature>
<accession>A0A8H3FND0</accession>